<dbReference type="InterPro" id="IPR004046">
    <property type="entry name" value="GST_C"/>
</dbReference>
<dbReference type="PROSITE" id="PS50405">
    <property type="entry name" value="GST_CTER"/>
    <property type="match status" value="1"/>
</dbReference>
<dbReference type="InterPro" id="IPR004045">
    <property type="entry name" value="Glutathione_S-Trfase_N"/>
</dbReference>
<dbReference type="InterPro" id="IPR036249">
    <property type="entry name" value="Thioredoxin-like_sf"/>
</dbReference>
<dbReference type="Gene3D" id="1.20.1050.10">
    <property type="match status" value="1"/>
</dbReference>
<dbReference type="Proteomes" id="UP001597124">
    <property type="component" value="Unassembled WGS sequence"/>
</dbReference>
<dbReference type="SFLD" id="SFLDS00019">
    <property type="entry name" value="Glutathione_Transferase_(cytos"/>
    <property type="match status" value="1"/>
</dbReference>
<comment type="caution">
    <text evidence="4">The sequence shown here is derived from an EMBL/GenBank/DDBJ whole genome shotgun (WGS) entry which is preliminary data.</text>
</comment>
<dbReference type="SUPFAM" id="SSF52833">
    <property type="entry name" value="Thioredoxin-like"/>
    <property type="match status" value="1"/>
</dbReference>
<protein>
    <submittedName>
        <fullName evidence="4">Glutathione S-transferase family protein</fullName>
    </submittedName>
</protein>
<dbReference type="PROSITE" id="PS50404">
    <property type="entry name" value="GST_NTER"/>
    <property type="match status" value="1"/>
</dbReference>
<dbReference type="EMBL" id="JBHTIK010000005">
    <property type="protein sequence ID" value="MFD0848639.1"/>
    <property type="molecule type" value="Genomic_DNA"/>
</dbReference>
<keyword evidence="5" id="KW-1185">Reference proteome</keyword>
<evidence type="ECO:0000313" key="4">
    <source>
        <dbReference type="EMBL" id="MFD0848639.1"/>
    </source>
</evidence>
<gene>
    <name evidence="4" type="ORF">ACFQ00_09935</name>
</gene>
<accession>A0ABW3C2J8</accession>
<dbReference type="SFLD" id="SFLDG00358">
    <property type="entry name" value="Main_(cytGST)"/>
    <property type="match status" value="1"/>
</dbReference>
<name>A0ABW3C2J8_SPHXN</name>
<evidence type="ECO:0000259" key="3">
    <source>
        <dbReference type="PROSITE" id="PS50405"/>
    </source>
</evidence>
<proteinExistence type="predicted"/>
<dbReference type="RefSeq" id="WP_381489742.1">
    <property type="nucleotide sequence ID" value="NZ_JBHTIK010000005.1"/>
</dbReference>
<sequence length="233" mass="27302">MKLYDLAWGPWTRRVTIYIQEKGITDIEIVPLRYGEQRDPEMVAKNPLSFLPTLELEDGRCLFDSLAIIEYLEELYPSPNFIGRDPIERERMRCYMHLCNEFFNRCMPYYANTLPQFARAMPQSPAVAEWMKPFLDRTLFGLETMASNQGPFLMGETVSVADCALYPMVHHNAENFDDHFLTDDYPKLKCWAEMFSKRESAPCPLRDDGLREIEPVEPPPGQRFWWQKDGEAR</sequence>
<dbReference type="Gene3D" id="3.40.30.10">
    <property type="entry name" value="Glutaredoxin"/>
    <property type="match status" value="1"/>
</dbReference>
<dbReference type="Pfam" id="PF13417">
    <property type="entry name" value="GST_N_3"/>
    <property type="match status" value="1"/>
</dbReference>
<evidence type="ECO:0000313" key="5">
    <source>
        <dbReference type="Proteomes" id="UP001597124"/>
    </source>
</evidence>
<dbReference type="SUPFAM" id="SSF47616">
    <property type="entry name" value="GST C-terminal domain-like"/>
    <property type="match status" value="1"/>
</dbReference>
<dbReference type="Pfam" id="PF14497">
    <property type="entry name" value="GST_C_3"/>
    <property type="match status" value="1"/>
</dbReference>
<organism evidence="4 5">
    <name type="scientific">Sphingosinicella xenopeptidilytica</name>
    <dbReference type="NCBI Taxonomy" id="364098"/>
    <lineage>
        <taxon>Bacteria</taxon>
        <taxon>Pseudomonadati</taxon>
        <taxon>Pseudomonadota</taxon>
        <taxon>Alphaproteobacteria</taxon>
        <taxon>Sphingomonadales</taxon>
        <taxon>Sphingosinicellaceae</taxon>
        <taxon>Sphingosinicella</taxon>
    </lineage>
</organism>
<dbReference type="PANTHER" id="PTHR43968:SF6">
    <property type="entry name" value="GLUTATHIONE S-TRANSFERASE OMEGA"/>
    <property type="match status" value="1"/>
</dbReference>
<reference evidence="5" key="1">
    <citation type="journal article" date="2019" name="Int. J. Syst. Evol. Microbiol.">
        <title>The Global Catalogue of Microorganisms (GCM) 10K type strain sequencing project: providing services to taxonomists for standard genome sequencing and annotation.</title>
        <authorList>
            <consortium name="The Broad Institute Genomics Platform"/>
            <consortium name="The Broad Institute Genome Sequencing Center for Infectious Disease"/>
            <person name="Wu L."/>
            <person name="Ma J."/>
        </authorList>
    </citation>
    <scope>NUCLEOTIDE SEQUENCE [LARGE SCALE GENOMIC DNA]</scope>
    <source>
        <strain evidence="5">CCUG 52537</strain>
    </source>
</reference>
<dbReference type="InterPro" id="IPR010987">
    <property type="entry name" value="Glutathione-S-Trfase_C-like"/>
</dbReference>
<feature type="domain" description="GST N-terminal" evidence="2">
    <location>
        <begin position="1"/>
        <end position="80"/>
    </location>
</feature>
<feature type="domain" description="GST C-terminal" evidence="3">
    <location>
        <begin position="85"/>
        <end position="219"/>
    </location>
</feature>
<dbReference type="InterPro" id="IPR050983">
    <property type="entry name" value="GST_Omega/HSP26"/>
</dbReference>
<dbReference type="PANTHER" id="PTHR43968">
    <property type="match status" value="1"/>
</dbReference>
<dbReference type="InterPro" id="IPR040079">
    <property type="entry name" value="Glutathione_S-Trfase"/>
</dbReference>
<evidence type="ECO:0000259" key="2">
    <source>
        <dbReference type="PROSITE" id="PS50404"/>
    </source>
</evidence>
<feature type="region of interest" description="Disordered" evidence="1">
    <location>
        <begin position="210"/>
        <end position="233"/>
    </location>
</feature>
<dbReference type="InterPro" id="IPR036282">
    <property type="entry name" value="Glutathione-S-Trfase_C_sf"/>
</dbReference>
<evidence type="ECO:0000256" key="1">
    <source>
        <dbReference type="SAM" id="MobiDB-lite"/>
    </source>
</evidence>